<comment type="pathway">
    <text evidence="1">Cofactor biosynthesis; adenosylcobalamin biosynthesis.</text>
</comment>
<dbReference type="Gene3D" id="3.30.950.10">
    <property type="entry name" value="Methyltransferase, Cobalt-precorrin-4 Transmethylase, Domain 2"/>
    <property type="match status" value="1"/>
</dbReference>
<name>A0ABT5LAU6_9GAMM</name>
<keyword evidence="5 9" id="KW-0808">Transferase</keyword>
<dbReference type="NCBIfam" id="TIGR01467">
    <property type="entry name" value="cobI_cbiL"/>
    <property type="match status" value="1"/>
</dbReference>
<gene>
    <name evidence="9" type="ORF">PSI23_02265</name>
</gene>
<keyword evidence="4 9" id="KW-0489">Methyltransferase</keyword>
<dbReference type="InterPro" id="IPR012382">
    <property type="entry name" value="CobI/CbiL"/>
</dbReference>
<dbReference type="Gene3D" id="3.40.1010.10">
    <property type="entry name" value="Cobalt-precorrin-4 Transmethylase, Domain 1"/>
    <property type="match status" value="1"/>
</dbReference>
<dbReference type="InterPro" id="IPR006364">
    <property type="entry name" value="CobI/CbiL/CobIJ_dom"/>
</dbReference>
<dbReference type="GO" id="GO:0032259">
    <property type="term" value="P:methylation"/>
    <property type="evidence" value="ECO:0007669"/>
    <property type="project" value="UniProtKB-KW"/>
</dbReference>
<dbReference type="PANTHER" id="PTHR43467">
    <property type="entry name" value="COBALT-PRECORRIN-2 C(20)-METHYLTRANSFERASE"/>
    <property type="match status" value="1"/>
</dbReference>
<sequence length="280" mass="31272">MNGKAKTGKLYVMGVGPGASDLITVRAARILSGLDVVYTPTGKKGAQSLAHSIIEEYLSPKTEVCTYHFLMKAGMAAKKAVWDEVAQTLKEDVISGRKVGFITLGDPMLFSTWVFLLERMVSKQMNPPSWLEIVPGITSFSAISAVSMMPLAMENQTLAVISCTASEAVLEQALLNHDCIVLMKVYSRFPLIRDLLHRHNLLEHALMMADATLPTEQCWRDLTIPLLKKDIPLLKKDIPLLKKEMPLLGEDMQSLNEKGREQELSYFSTILINKNWQLLR</sequence>
<proteinExistence type="inferred from homology"/>
<dbReference type="InterPro" id="IPR014777">
    <property type="entry name" value="4pyrrole_Mease_sub1"/>
</dbReference>
<dbReference type="CDD" id="cd11645">
    <property type="entry name" value="Precorrin_2_C20_MT"/>
    <property type="match status" value="1"/>
</dbReference>
<dbReference type="NCBIfam" id="NF004061">
    <property type="entry name" value="PRK05576.1-4"/>
    <property type="match status" value="1"/>
</dbReference>
<dbReference type="RefSeq" id="WP_273553540.1">
    <property type="nucleotide sequence ID" value="NZ_JAQRFI010000003.1"/>
</dbReference>
<dbReference type="SUPFAM" id="SSF53790">
    <property type="entry name" value="Tetrapyrrole methylase"/>
    <property type="match status" value="1"/>
</dbReference>
<evidence type="ECO:0000256" key="1">
    <source>
        <dbReference type="ARBA" id="ARBA00004953"/>
    </source>
</evidence>
<protein>
    <submittedName>
        <fullName evidence="9">Cobalt-factor II C(20)-methyltransferase</fullName>
        <ecNumber evidence="9">2.1.1.151</ecNumber>
    </submittedName>
</protein>
<dbReference type="PIRSF" id="PIRSF036427">
    <property type="entry name" value="Precrrn-2_mtase"/>
    <property type="match status" value="1"/>
</dbReference>
<evidence type="ECO:0000256" key="4">
    <source>
        <dbReference type="ARBA" id="ARBA00022603"/>
    </source>
</evidence>
<dbReference type="EMBL" id="JAQRFI010000003">
    <property type="protein sequence ID" value="MDC9588167.1"/>
    <property type="molecule type" value="Genomic_DNA"/>
</dbReference>
<evidence type="ECO:0000256" key="5">
    <source>
        <dbReference type="ARBA" id="ARBA00022679"/>
    </source>
</evidence>
<keyword evidence="10" id="KW-1185">Reference proteome</keyword>
<evidence type="ECO:0000256" key="3">
    <source>
        <dbReference type="ARBA" id="ARBA00022573"/>
    </source>
</evidence>
<dbReference type="InterPro" id="IPR035996">
    <property type="entry name" value="4pyrrol_Methylase_sf"/>
</dbReference>
<keyword evidence="6" id="KW-0949">S-adenosyl-L-methionine</keyword>
<keyword evidence="3" id="KW-0169">Cobalamin biosynthesis</keyword>
<evidence type="ECO:0000313" key="9">
    <source>
        <dbReference type="EMBL" id="MDC9588167.1"/>
    </source>
</evidence>
<evidence type="ECO:0000256" key="7">
    <source>
        <dbReference type="PIRNR" id="PIRNR036427"/>
    </source>
</evidence>
<organism evidence="9 10">
    <name type="scientific">Xenorhabdus yunnanensis</name>
    <dbReference type="NCBI Taxonomy" id="3025878"/>
    <lineage>
        <taxon>Bacteria</taxon>
        <taxon>Pseudomonadati</taxon>
        <taxon>Pseudomonadota</taxon>
        <taxon>Gammaproteobacteria</taxon>
        <taxon>Enterobacterales</taxon>
        <taxon>Morganellaceae</taxon>
        <taxon>Xenorhabdus</taxon>
    </lineage>
</organism>
<feature type="domain" description="Tetrapyrrole methylase" evidence="8">
    <location>
        <begin position="9"/>
        <end position="220"/>
    </location>
</feature>
<evidence type="ECO:0000256" key="2">
    <source>
        <dbReference type="ARBA" id="ARBA00005879"/>
    </source>
</evidence>
<dbReference type="Proteomes" id="UP001217178">
    <property type="component" value="Unassembled WGS sequence"/>
</dbReference>
<dbReference type="EC" id="2.1.1.151" evidence="9"/>
<dbReference type="PANTHER" id="PTHR43467:SF2">
    <property type="entry name" value="COBALT-PRECORRIN-2 C(20)-METHYLTRANSFERASE"/>
    <property type="match status" value="1"/>
</dbReference>
<accession>A0ABT5LAU6</accession>
<evidence type="ECO:0000256" key="6">
    <source>
        <dbReference type="ARBA" id="ARBA00022691"/>
    </source>
</evidence>
<reference evidence="9 10" key="1">
    <citation type="submission" date="2023-02" db="EMBL/GenBank/DDBJ databases">
        <title>Entomopathogenic bacteria.</title>
        <authorList>
            <person name="Machado R.A."/>
        </authorList>
    </citation>
    <scope>NUCLEOTIDE SEQUENCE [LARGE SCALE GENOMIC DNA]</scope>
    <source>
        <strain evidence="9 10">XENO-10</strain>
    </source>
</reference>
<dbReference type="Pfam" id="PF00590">
    <property type="entry name" value="TP_methylase"/>
    <property type="match status" value="1"/>
</dbReference>
<comment type="similarity">
    <text evidence="2 7">Belongs to the precorrin methyltransferase family.</text>
</comment>
<evidence type="ECO:0000259" key="8">
    <source>
        <dbReference type="Pfam" id="PF00590"/>
    </source>
</evidence>
<comment type="caution">
    <text evidence="9">The sequence shown here is derived from an EMBL/GenBank/DDBJ whole genome shotgun (WGS) entry which is preliminary data.</text>
</comment>
<dbReference type="InterPro" id="IPR014776">
    <property type="entry name" value="4pyrrole_Mease_sub2"/>
</dbReference>
<dbReference type="InterPro" id="IPR000878">
    <property type="entry name" value="4pyrrol_Mease"/>
</dbReference>
<evidence type="ECO:0000313" key="10">
    <source>
        <dbReference type="Proteomes" id="UP001217178"/>
    </source>
</evidence>
<dbReference type="GO" id="GO:0043781">
    <property type="term" value="F:cobalt-factor II C20-methyltransferase activity"/>
    <property type="evidence" value="ECO:0007669"/>
    <property type="project" value="UniProtKB-EC"/>
</dbReference>